<accession>A0A4Y2BQ86</accession>
<reference evidence="2 3" key="1">
    <citation type="journal article" date="2019" name="Sci. Rep.">
        <title>Orb-weaving spider Araneus ventricosus genome elucidates the spidroin gene catalogue.</title>
        <authorList>
            <person name="Kono N."/>
            <person name="Nakamura H."/>
            <person name="Ohtoshi R."/>
            <person name="Moran D.A.P."/>
            <person name="Shinohara A."/>
            <person name="Yoshida Y."/>
            <person name="Fujiwara M."/>
            <person name="Mori M."/>
            <person name="Tomita M."/>
            <person name="Arakawa K."/>
        </authorList>
    </citation>
    <scope>NUCLEOTIDE SEQUENCE [LARGE SCALE GENOMIC DNA]</scope>
</reference>
<evidence type="ECO:0000313" key="2">
    <source>
        <dbReference type="EMBL" id="GBL94370.1"/>
    </source>
</evidence>
<feature type="region of interest" description="Disordered" evidence="1">
    <location>
        <begin position="95"/>
        <end position="166"/>
    </location>
</feature>
<proteinExistence type="predicted"/>
<sequence length="205" mass="23314">MDSDGLLIRSELPSQRIPGLEPDSSVSRWILTGPARFMRMIAIWARVIKKRCLLWLSYISSIIGQKRSYSEAFFCGVICSWSTSCLLMKHSTSREAKPVQEPPPRRPHQVPRPDPPDRWLLGRPGVVPVRPRHASRRQLPQLPHHHPQDGQPLRGGLRLHPPRLHGHALPRLPGRVLALHHQDGAGLQGRYLFSCTILIQLARRN</sequence>
<organism evidence="2 3">
    <name type="scientific">Araneus ventricosus</name>
    <name type="common">Orbweaver spider</name>
    <name type="synonym">Epeira ventricosa</name>
    <dbReference type="NCBI Taxonomy" id="182803"/>
    <lineage>
        <taxon>Eukaryota</taxon>
        <taxon>Metazoa</taxon>
        <taxon>Ecdysozoa</taxon>
        <taxon>Arthropoda</taxon>
        <taxon>Chelicerata</taxon>
        <taxon>Arachnida</taxon>
        <taxon>Araneae</taxon>
        <taxon>Araneomorphae</taxon>
        <taxon>Entelegynae</taxon>
        <taxon>Araneoidea</taxon>
        <taxon>Araneidae</taxon>
        <taxon>Araneus</taxon>
    </lineage>
</organism>
<evidence type="ECO:0000256" key="1">
    <source>
        <dbReference type="SAM" id="MobiDB-lite"/>
    </source>
</evidence>
<dbReference type="EMBL" id="BGPR01000102">
    <property type="protein sequence ID" value="GBL94370.1"/>
    <property type="molecule type" value="Genomic_DNA"/>
</dbReference>
<evidence type="ECO:0000313" key="3">
    <source>
        <dbReference type="Proteomes" id="UP000499080"/>
    </source>
</evidence>
<comment type="caution">
    <text evidence="2">The sequence shown here is derived from an EMBL/GenBank/DDBJ whole genome shotgun (WGS) entry which is preliminary data.</text>
</comment>
<name>A0A4Y2BQ86_ARAVE</name>
<dbReference type="AlphaFoldDB" id="A0A4Y2BQ86"/>
<keyword evidence="3" id="KW-1185">Reference proteome</keyword>
<dbReference type="Proteomes" id="UP000499080">
    <property type="component" value="Unassembled WGS sequence"/>
</dbReference>
<protein>
    <submittedName>
        <fullName evidence="2">Uncharacterized protein</fullName>
    </submittedName>
</protein>
<gene>
    <name evidence="2" type="ORF">AVEN_7346_1</name>
</gene>